<sequence length="1175" mass="126795">VAHDAHAARAPAPNFTHTAPAALSSQQHPAVGAAVEATPAAFNASSIGDVNLSGVKDSDAREVMDSLTKGLLQVDTPPPPTVDVDKQDDLPAVGPVEGLRMVHLTSQAPANDKKPQENVHVPSTTPAWVVNTPADPPVQVVKFVPVNGTPATPEPEPIDLVRFATKLGQSGVGEALEEIQKDDETLPGMTRILFPQGMYVDPSTNQPSHHVSKKDQTQQEKAAVQDKSFKTAKKINLGGKDSKYEKKPVSVAKLDASKPVHEKLDVVPYMVESNDNPSPVVAPLQEEPLKAVEEDPISLKFPAPIGNLDDVRDLLNMNVTFADEQPTSPPTPRPSPQPGGGDRAATESAPTSSKQADRPLLGKLDKLLNFAKEIASLGPLQPGTTDVHVHGGRASPSATSAHSAASTTSRPVTSTSAPASDPAGPTTATAEPQGPVGQAEDPLARNADLSSSTTAKQAYLNRAVQFPLRDWHDIGAARSARGSFSEVEQPEEWPGAAPTDPAKPSDEHAADDAQLFAVPPPPSATPTDDSGVVHPQASPSPTQEAAPPSPESTDEDLHFEIQDLTTTPDPTKKKKKKKKKGFRLPFVVPTTTKAPWPRSLANLAPFLPFPEDSQIRPPTLIRRPHFKPPPHAPWKHHDHGHDYNSGHDHQHGHSHAYGHNHGYKYSVEVATLPPLPADDPVQQPWYYPSQMDYSSGYQGQPATYQQTAYQQAAQPTYQQAAQPTYQQAAYLQTAYQQPSYQQAAAQQEAYPQPANQQAAYQQSNYQQAAYQQAAYQQAANQLNTYQQPANQQVTYQQAEYQQAANQQVAYQQPANQQIAYQEAGYQQAANQQVAYQQAGYQQAANQQVAYEQPANQQVAYEQPANQQVAYQQAGYQQATDQQPANQEAAYQHTANQQGTYQYPANQLTPYNQDATAASHPEQKPTSATQPFEQQAALESDVIQPPPVYTQGVYQDGGYAQAEYGPVAYQPDVFQPQYESGAYGAEGAQGPYGVQQEQPLAFYQPPTYESPSNYVHQQRRRRSPDTGAALTADTHDVAGDAEEGADKEVDTVSFADAVAGEKAVGEKETEGAVPDVEDIASKRVLAEQSPSLAEEPEATSFNEKETADGLLLSDEERSIKNVASLDRLLSVDNFEQTALDPADKMNEQIAVVSAPRADSVVDDIEAAMPATEDVDT</sequence>
<dbReference type="AlphaFoldDB" id="A0A9C6XBD0"/>
<feature type="region of interest" description="Disordered" evidence="1">
    <location>
        <begin position="479"/>
        <end position="581"/>
    </location>
</feature>
<feature type="region of interest" description="Disordered" evidence="1">
    <location>
        <begin position="1"/>
        <end position="27"/>
    </location>
</feature>
<feature type="region of interest" description="Disordered" evidence="1">
    <location>
        <begin position="871"/>
        <end position="892"/>
    </location>
</feature>
<feature type="non-terminal residue" evidence="3">
    <location>
        <position position="1175"/>
    </location>
</feature>
<feature type="compositionally biased region" description="Basic and acidic residues" evidence="1">
    <location>
        <begin position="213"/>
        <end position="227"/>
    </location>
</feature>
<feature type="compositionally biased region" description="Basic and acidic residues" evidence="1">
    <location>
        <begin position="1032"/>
        <end position="1049"/>
    </location>
</feature>
<feature type="non-terminal residue" evidence="3">
    <location>
        <position position="1"/>
    </location>
</feature>
<evidence type="ECO:0000313" key="3">
    <source>
        <dbReference type="RefSeq" id="XP_052132712.1"/>
    </source>
</evidence>
<feature type="region of interest" description="Disordered" evidence="1">
    <location>
        <begin position="1002"/>
        <end position="1108"/>
    </location>
</feature>
<accession>A0A9C6XBD0</accession>
<dbReference type="GeneID" id="127752128"/>
<feature type="compositionally biased region" description="Polar residues" evidence="1">
    <location>
        <begin position="1006"/>
        <end position="1015"/>
    </location>
</feature>
<feature type="region of interest" description="Disordered" evidence="1">
    <location>
        <begin position="378"/>
        <end position="453"/>
    </location>
</feature>
<feature type="compositionally biased region" description="Low complexity" evidence="1">
    <location>
        <begin position="871"/>
        <end position="882"/>
    </location>
</feature>
<name>A0A9C6XBD0_FRAOC</name>
<organism evidence="2 3">
    <name type="scientific">Frankliniella occidentalis</name>
    <name type="common">Western flower thrips</name>
    <name type="synonym">Euthrips occidentalis</name>
    <dbReference type="NCBI Taxonomy" id="133901"/>
    <lineage>
        <taxon>Eukaryota</taxon>
        <taxon>Metazoa</taxon>
        <taxon>Ecdysozoa</taxon>
        <taxon>Arthropoda</taxon>
        <taxon>Hexapoda</taxon>
        <taxon>Insecta</taxon>
        <taxon>Pterygota</taxon>
        <taxon>Neoptera</taxon>
        <taxon>Paraneoptera</taxon>
        <taxon>Thysanoptera</taxon>
        <taxon>Terebrantia</taxon>
        <taxon>Thripoidea</taxon>
        <taxon>Thripidae</taxon>
        <taxon>Frankliniella</taxon>
    </lineage>
</organism>
<dbReference type="Proteomes" id="UP000504606">
    <property type="component" value="Unplaced"/>
</dbReference>
<evidence type="ECO:0000313" key="2">
    <source>
        <dbReference type="Proteomes" id="UP000504606"/>
    </source>
</evidence>
<feature type="compositionally biased region" description="Polar residues" evidence="1">
    <location>
        <begin position="923"/>
        <end position="932"/>
    </location>
</feature>
<feature type="region of interest" description="Disordered" evidence="1">
    <location>
        <begin position="201"/>
        <end position="227"/>
    </location>
</feature>
<keyword evidence="2" id="KW-1185">Reference proteome</keyword>
<reference evidence="3" key="1">
    <citation type="submission" date="2025-08" db="UniProtKB">
        <authorList>
            <consortium name="RefSeq"/>
        </authorList>
    </citation>
    <scope>IDENTIFICATION</scope>
    <source>
        <tissue evidence="3">Whole organism</tissue>
    </source>
</reference>
<dbReference type="KEGG" id="foc:127752128"/>
<feature type="region of interest" description="Disordered" evidence="1">
    <location>
        <begin position="321"/>
        <end position="360"/>
    </location>
</feature>
<feature type="compositionally biased region" description="Pro residues" evidence="1">
    <location>
        <begin position="327"/>
        <end position="337"/>
    </location>
</feature>
<feature type="region of interest" description="Disordered" evidence="1">
    <location>
        <begin position="914"/>
        <end position="933"/>
    </location>
</feature>
<gene>
    <name evidence="3" type="primary">LOC127752128</name>
</gene>
<evidence type="ECO:0000256" key="1">
    <source>
        <dbReference type="SAM" id="MobiDB-lite"/>
    </source>
</evidence>
<proteinExistence type="predicted"/>
<dbReference type="RefSeq" id="XP_052132712.1">
    <property type="nucleotide sequence ID" value="XM_052276752.1"/>
</dbReference>
<feature type="compositionally biased region" description="Basic residues" evidence="1">
    <location>
        <begin position="572"/>
        <end position="581"/>
    </location>
</feature>
<feature type="compositionally biased region" description="Low complexity" evidence="1">
    <location>
        <begin position="394"/>
        <end position="409"/>
    </location>
</feature>
<protein>
    <submittedName>
        <fullName evidence="3">Uncharacterized protein LOC127752128</fullName>
    </submittedName>
</protein>